<dbReference type="AlphaFoldDB" id="A0A3N0AI36"/>
<dbReference type="PANTHER" id="PTHR43080">
    <property type="entry name" value="CBS DOMAIN-CONTAINING PROTEIN CBSX3, MITOCHONDRIAL"/>
    <property type="match status" value="1"/>
</dbReference>
<dbReference type="Pfam" id="PF00571">
    <property type="entry name" value="CBS"/>
    <property type="match status" value="2"/>
</dbReference>
<evidence type="ECO:0000313" key="4">
    <source>
        <dbReference type="EMBL" id="RNL21480.1"/>
    </source>
</evidence>
<protein>
    <submittedName>
        <fullName evidence="4">CBS domain-containing protein</fullName>
    </submittedName>
</protein>
<evidence type="ECO:0000256" key="1">
    <source>
        <dbReference type="ARBA" id="ARBA00023122"/>
    </source>
</evidence>
<dbReference type="SMART" id="SM00116">
    <property type="entry name" value="CBS"/>
    <property type="match status" value="2"/>
</dbReference>
<evidence type="ECO:0000313" key="5">
    <source>
        <dbReference type="Proteomes" id="UP000267368"/>
    </source>
</evidence>
<name>A0A3N0AI36_9ACTN</name>
<accession>A0A3N0AI36</accession>
<dbReference type="Gene3D" id="3.10.580.10">
    <property type="entry name" value="CBS-domain"/>
    <property type="match status" value="1"/>
</dbReference>
<keyword evidence="5" id="KW-1185">Reference proteome</keyword>
<organism evidence="4 5">
    <name type="scientific">Slackia faecicanis</name>
    <dbReference type="NCBI Taxonomy" id="255723"/>
    <lineage>
        <taxon>Bacteria</taxon>
        <taxon>Bacillati</taxon>
        <taxon>Actinomycetota</taxon>
        <taxon>Coriobacteriia</taxon>
        <taxon>Eggerthellales</taxon>
        <taxon>Eggerthellaceae</taxon>
        <taxon>Slackia</taxon>
    </lineage>
</organism>
<feature type="domain" description="CBS" evidence="3">
    <location>
        <begin position="10"/>
        <end position="66"/>
    </location>
</feature>
<dbReference type="InterPro" id="IPR046342">
    <property type="entry name" value="CBS_dom_sf"/>
</dbReference>
<dbReference type="EMBL" id="QICB01000001">
    <property type="protein sequence ID" value="RNL21480.1"/>
    <property type="molecule type" value="Genomic_DNA"/>
</dbReference>
<keyword evidence="1 2" id="KW-0129">CBS domain</keyword>
<evidence type="ECO:0000256" key="2">
    <source>
        <dbReference type="PROSITE-ProRule" id="PRU00703"/>
    </source>
</evidence>
<dbReference type="SUPFAM" id="SSF54631">
    <property type="entry name" value="CBS-domain pair"/>
    <property type="match status" value="1"/>
</dbReference>
<gene>
    <name evidence="4" type="ORF">DMP07_01145</name>
</gene>
<dbReference type="InterPro" id="IPR051257">
    <property type="entry name" value="Diverse_CBS-Domain"/>
</dbReference>
<dbReference type="PANTHER" id="PTHR43080:SF2">
    <property type="entry name" value="CBS DOMAIN-CONTAINING PROTEIN"/>
    <property type="match status" value="1"/>
</dbReference>
<dbReference type="Proteomes" id="UP000267368">
    <property type="component" value="Unassembled WGS sequence"/>
</dbReference>
<reference evidence="5" key="1">
    <citation type="submission" date="2018-05" db="EMBL/GenBank/DDBJ databases">
        <title>Genome Sequencing of selected type strains of the family Eggerthellaceae.</title>
        <authorList>
            <person name="Danylec N."/>
            <person name="Stoll D.A."/>
            <person name="Doetsch A."/>
            <person name="Huch M."/>
        </authorList>
    </citation>
    <scope>NUCLEOTIDE SEQUENCE [LARGE SCALE GENOMIC DNA]</scope>
    <source>
        <strain evidence="5">DSM 17537</strain>
    </source>
</reference>
<feature type="domain" description="CBS" evidence="3">
    <location>
        <begin position="100"/>
        <end position="159"/>
    </location>
</feature>
<dbReference type="InterPro" id="IPR000644">
    <property type="entry name" value="CBS_dom"/>
</dbReference>
<sequence length="165" mass="18388">MNTTTVGSIMERDAYSCSAQDTLKDVTKSLIDLGVSSLPVVDEGNRVVGFISDGDIMRAIAEHKTRSIFSGGAPTMLYYDDETIEQKVLSLKDRNVMELAARKVLCVTESQSIGRVADTLAKKKFKKLPVIDEHGRLVGVIRRSSIMRYAFDLLFHDDEDEKRGE</sequence>
<dbReference type="PROSITE" id="PS51371">
    <property type="entry name" value="CBS"/>
    <property type="match status" value="2"/>
</dbReference>
<dbReference type="OrthoDB" id="2111978at2"/>
<dbReference type="RefSeq" id="WP_123197322.1">
    <property type="nucleotide sequence ID" value="NZ_QICB01000001.1"/>
</dbReference>
<evidence type="ECO:0000259" key="3">
    <source>
        <dbReference type="PROSITE" id="PS51371"/>
    </source>
</evidence>
<comment type="caution">
    <text evidence="4">The sequence shown here is derived from an EMBL/GenBank/DDBJ whole genome shotgun (WGS) entry which is preliminary data.</text>
</comment>
<proteinExistence type="predicted"/>